<keyword evidence="6" id="KW-0808">Transferase</keyword>
<dbReference type="STRING" id="320771.Cflav_PD0139"/>
<feature type="transmembrane region" description="Helical" evidence="5">
    <location>
        <begin position="173"/>
        <end position="190"/>
    </location>
</feature>
<organism evidence="6 7">
    <name type="scientific">Pedosphaera parvula (strain Ellin514)</name>
    <dbReference type="NCBI Taxonomy" id="320771"/>
    <lineage>
        <taxon>Bacteria</taxon>
        <taxon>Pseudomonadati</taxon>
        <taxon>Verrucomicrobiota</taxon>
        <taxon>Pedosphaerae</taxon>
        <taxon>Pedosphaerales</taxon>
        <taxon>Pedosphaeraceae</taxon>
        <taxon>Pedosphaera</taxon>
    </lineage>
</organism>
<evidence type="ECO:0000256" key="4">
    <source>
        <dbReference type="ARBA" id="ARBA00023136"/>
    </source>
</evidence>
<name>B9XSL3_PEDPL</name>
<evidence type="ECO:0000313" key="7">
    <source>
        <dbReference type="Proteomes" id="UP000003688"/>
    </source>
</evidence>
<keyword evidence="2 5" id="KW-0812">Transmembrane</keyword>
<keyword evidence="7" id="KW-1185">Reference proteome</keyword>
<dbReference type="PANTHER" id="PTHR13285">
    <property type="entry name" value="ACYLTRANSFERASE"/>
    <property type="match status" value="1"/>
</dbReference>
<dbReference type="Pfam" id="PF03062">
    <property type="entry name" value="MBOAT"/>
    <property type="match status" value="1"/>
</dbReference>
<keyword evidence="4 5" id="KW-0472">Membrane</keyword>
<dbReference type="AlphaFoldDB" id="B9XSL3"/>
<feature type="transmembrane region" description="Helical" evidence="5">
    <location>
        <begin position="28"/>
        <end position="47"/>
    </location>
</feature>
<sequence length="246" mass="27914">MSVGPINPYSNYRRGFEAQPTVIPASRAWLRILVGLVKYKFLGSIWFRLTYANLLFDDHYHPRLDLLVAMVFYYLYLYCNFSGFCDMAIGAAGMMGIPVAENFNNPFAARNIKDFWNRWHITLSQYMRDVVFAPLSKSLVRLGGPALVDHAIAVTIVMVFLLVGVWHGVGWNFAAYGAVHALGVVANHYYTIGLKKWLGREGFKAYNINPWIHGVAVVLTFGYCAASLIFFANTFPQIKEMFSLMR</sequence>
<dbReference type="PANTHER" id="PTHR13285:SF23">
    <property type="entry name" value="TEICHOIC ACID D-ALANYLTRANSFERASE"/>
    <property type="match status" value="1"/>
</dbReference>
<dbReference type="EMBL" id="ABOX02000082">
    <property type="protein sequence ID" value="EEF57173.1"/>
    <property type="molecule type" value="Genomic_DNA"/>
</dbReference>
<keyword evidence="3 5" id="KW-1133">Transmembrane helix</keyword>
<reference evidence="6 7" key="1">
    <citation type="journal article" date="2011" name="J. Bacteriol.">
        <title>Genome sequence of 'Pedosphaera parvula' Ellin514, an aerobic Verrucomicrobial isolate from pasture soil.</title>
        <authorList>
            <person name="Kant R."/>
            <person name="van Passel M.W."/>
            <person name="Sangwan P."/>
            <person name="Palva A."/>
            <person name="Lucas S."/>
            <person name="Copeland A."/>
            <person name="Lapidus A."/>
            <person name="Glavina Del Rio T."/>
            <person name="Dalin E."/>
            <person name="Tice H."/>
            <person name="Bruce D."/>
            <person name="Goodwin L."/>
            <person name="Pitluck S."/>
            <person name="Chertkov O."/>
            <person name="Larimer F.W."/>
            <person name="Land M.L."/>
            <person name="Hauser L."/>
            <person name="Brettin T.S."/>
            <person name="Detter J.C."/>
            <person name="Han S."/>
            <person name="de Vos W.M."/>
            <person name="Janssen P.H."/>
            <person name="Smidt H."/>
        </authorList>
    </citation>
    <scope>NUCLEOTIDE SEQUENCE [LARGE SCALE GENOMIC DNA]</scope>
    <source>
        <strain evidence="6 7">Ellin514</strain>
    </source>
</reference>
<evidence type="ECO:0000256" key="5">
    <source>
        <dbReference type="SAM" id="Phobius"/>
    </source>
</evidence>
<feature type="transmembrane region" description="Helical" evidence="5">
    <location>
        <begin position="211"/>
        <end position="232"/>
    </location>
</feature>
<feature type="transmembrane region" description="Helical" evidence="5">
    <location>
        <begin position="67"/>
        <end position="89"/>
    </location>
</feature>
<evidence type="ECO:0000313" key="6">
    <source>
        <dbReference type="EMBL" id="EEF57173.1"/>
    </source>
</evidence>
<gene>
    <name evidence="6" type="ORF">Cflav_PD0139</name>
</gene>
<evidence type="ECO:0000256" key="3">
    <source>
        <dbReference type="ARBA" id="ARBA00022989"/>
    </source>
</evidence>
<dbReference type="GO" id="GO:0016746">
    <property type="term" value="F:acyltransferase activity"/>
    <property type="evidence" value="ECO:0007669"/>
    <property type="project" value="TreeGrafter"/>
</dbReference>
<feature type="transmembrane region" description="Helical" evidence="5">
    <location>
        <begin position="147"/>
        <end position="167"/>
    </location>
</feature>
<comment type="caution">
    <text evidence="6">The sequence shown here is derived from an EMBL/GenBank/DDBJ whole genome shotgun (WGS) entry which is preliminary data.</text>
</comment>
<dbReference type="Proteomes" id="UP000003688">
    <property type="component" value="Unassembled WGS sequence"/>
</dbReference>
<accession>B9XSL3</accession>
<dbReference type="InterPro" id="IPR051085">
    <property type="entry name" value="MB_O-acyltransferase"/>
</dbReference>
<evidence type="ECO:0000256" key="1">
    <source>
        <dbReference type="ARBA" id="ARBA00004141"/>
    </source>
</evidence>
<protein>
    <submittedName>
        <fullName evidence="6">Membrane bound O-acyl transferase MBOAT family protein</fullName>
    </submittedName>
</protein>
<evidence type="ECO:0000256" key="2">
    <source>
        <dbReference type="ARBA" id="ARBA00022692"/>
    </source>
</evidence>
<dbReference type="GO" id="GO:0016020">
    <property type="term" value="C:membrane"/>
    <property type="evidence" value="ECO:0007669"/>
    <property type="project" value="UniProtKB-SubCell"/>
</dbReference>
<proteinExistence type="predicted"/>
<dbReference type="InterPro" id="IPR004299">
    <property type="entry name" value="MBOAT_fam"/>
</dbReference>
<comment type="subcellular location">
    <subcellularLocation>
        <location evidence="1">Membrane</location>
        <topology evidence="1">Multi-pass membrane protein</topology>
    </subcellularLocation>
</comment>